<dbReference type="Proteomes" id="UP000708208">
    <property type="component" value="Unassembled WGS sequence"/>
</dbReference>
<sequence length="94" mass="10799">MSTANISMEDRSIHGVDYGECDSNVSTDSEDNELNSYLEDDDTADVCSSNSMSLYHRVRRAIQTIRRSGRLRDAFRDSCRFKKIRAKQLVLDME</sequence>
<accession>A0A8J2PMV1</accession>
<evidence type="ECO:0000256" key="1">
    <source>
        <dbReference type="SAM" id="MobiDB-lite"/>
    </source>
</evidence>
<reference evidence="2" key="1">
    <citation type="submission" date="2021-06" db="EMBL/GenBank/DDBJ databases">
        <authorList>
            <person name="Hodson N. C."/>
            <person name="Mongue J. A."/>
            <person name="Jaron S. K."/>
        </authorList>
    </citation>
    <scope>NUCLEOTIDE SEQUENCE</scope>
</reference>
<dbReference type="AlphaFoldDB" id="A0A8J2PMV1"/>
<dbReference type="OrthoDB" id="1607513at2759"/>
<evidence type="ECO:0000313" key="2">
    <source>
        <dbReference type="EMBL" id="CAG7826978.1"/>
    </source>
</evidence>
<proteinExistence type="predicted"/>
<feature type="region of interest" description="Disordered" evidence="1">
    <location>
        <begin position="15"/>
        <end position="35"/>
    </location>
</feature>
<comment type="caution">
    <text evidence="2">The sequence shown here is derived from an EMBL/GenBank/DDBJ whole genome shotgun (WGS) entry which is preliminary data.</text>
</comment>
<gene>
    <name evidence="2" type="ORF">AFUS01_LOCUS36996</name>
</gene>
<protein>
    <submittedName>
        <fullName evidence="2">Uncharacterized protein</fullName>
    </submittedName>
</protein>
<organism evidence="2 3">
    <name type="scientific">Allacma fusca</name>
    <dbReference type="NCBI Taxonomy" id="39272"/>
    <lineage>
        <taxon>Eukaryota</taxon>
        <taxon>Metazoa</taxon>
        <taxon>Ecdysozoa</taxon>
        <taxon>Arthropoda</taxon>
        <taxon>Hexapoda</taxon>
        <taxon>Collembola</taxon>
        <taxon>Symphypleona</taxon>
        <taxon>Sminthuridae</taxon>
        <taxon>Allacma</taxon>
    </lineage>
</organism>
<dbReference type="EMBL" id="CAJVCH010541841">
    <property type="protein sequence ID" value="CAG7826978.1"/>
    <property type="molecule type" value="Genomic_DNA"/>
</dbReference>
<name>A0A8J2PMV1_9HEXA</name>
<keyword evidence="3" id="KW-1185">Reference proteome</keyword>
<evidence type="ECO:0000313" key="3">
    <source>
        <dbReference type="Proteomes" id="UP000708208"/>
    </source>
</evidence>
<feature type="non-terminal residue" evidence="2">
    <location>
        <position position="1"/>
    </location>
</feature>